<dbReference type="HAMAP" id="MF_00176">
    <property type="entry name" value="Ser_tRNA_synth_type1"/>
    <property type="match status" value="1"/>
</dbReference>
<keyword evidence="10" id="KW-1185">Reference proteome</keyword>
<evidence type="ECO:0000313" key="10">
    <source>
        <dbReference type="Proteomes" id="UP001144280"/>
    </source>
</evidence>
<dbReference type="Gene3D" id="3.30.930.10">
    <property type="entry name" value="Bira Bifunctional Protein, Domain 2"/>
    <property type="match status" value="1"/>
</dbReference>
<dbReference type="InterPro" id="IPR006195">
    <property type="entry name" value="aa-tRNA-synth_II"/>
</dbReference>
<feature type="binding site" evidence="6">
    <location>
        <position position="279"/>
    </location>
    <ligand>
        <name>L-serine</name>
        <dbReference type="ChEBI" id="CHEBI:33384"/>
    </ligand>
</feature>
<evidence type="ECO:0000313" key="9">
    <source>
        <dbReference type="EMBL" id="GLH95163.1"/>
    </source>
</evidence>
<keyword evidence="4 6" id="KW-0648">Protein biosynthesis</keyword>
<keyword evidence="2 6" id="KW-0547">Nucleotide-binding</keyword>
<comment type="subunit">
    <text evidence="6">Homodimer. The tRNA molecule binds across the dimer.</text>
</comment>
<dbReference type="SUPFAM" id="SSF46589">
    <property type="entry name" value="tRNA-binding arm"/>
    <property type="match status" value="1"/>
</dbReference>
<evidence type="ECO:0000256" key="6">
    <source>
        <dbReference type="HAMAP-Rule" id="MF_00176"/>
    </source>
</evidence>
<name>A0ABQ5QLH3_9ACTN</name>
<feature type="binding site" evidence="6">
    <location>
        <begin position="226"/>
        <end position="228"/>
    </location>
    <ligand>
        <name>L-serine</name>
        <dbReference type="ChEBI" id="CHEBI:33384"/>
    </ligand>
</feature>
<feature type="binding site" evidence="6">
    <location>
        <position position="272"/>
    </location>
    <ligand>
        <name>ATP</name>
        <dbReference type="ChEBI" id="CHEBI:30616"/>
    </ligand>
</feature>
<evidence type="ECO:0000256" key="3">
    <source>
        <dbReference type="ARBA" id="ARBA00022840"/>
    </source>
</evidence>
<comment type="pathway">
    <text evidence="6">Aminoacyl-tRNA biosynthesis; selenocysteinyl-tRNA(Sec) biosynthesis; L-seryl-tRNA(Sec) from L-serine and tRNA(Sec): step 1/1.</text>
</comment>
<dbReference type="InterPro" id="IPR045864">
    <property type="entry name" value="aa-tRNA-synth_II/BPL/LPL"/>
</dbReference>
<proteinExistence type="inferred from homology"/>
<keyword evidence="5 6" id="KW-0030">Aminoacyl-tRNA synthetase</keyword>
<accession>A0ABQ5QLH3</accession>
<protein>
    <recommendedName>
        <fullName evidence="6">Serine--tRNA ligase</fullName>
        <ecNumber evidence="6">6.1.1.11</ecNumber>
    </recommendedName>
    <alternativeName>
        <fullName evidence="6">Seryl-tRNA synthetase</fullName>
        <shortName evidence="6">SerRS</shortName>
    </alternativeName>
    <alternativeName>
        <fullName evidence="6">Seryl-tRNA(Ser/Sec) synthetase</fullName>
    </alternativeName>
</protein>
<comment type="caution">
    <text evidence="9">The sequence shown here is derived from an EMBL/GenBank/DDBJ whole genome shotgun (WGS) entry which is preliminary data.</text>
</comment>
<dbReference type="InterPro" id="IPR042103">
    <property type="entry name" value="SerRS_1_N_sf"/>
</dbReference>
<feature type="binding site" evidence="6">
    <location>
        <begin position="343"/>
        <end position="346"/>
    </location>
    <ligand>
        <name>ATP</name>
        <dbReference type="ChEBI" id="CHEBI:30616"/>
    </ligand>
</feature>
<dbReference type="CDD" id="cd00770">
    <property type="entry name" value="SerRS_core"/>
    <property type="match status" value="1"/>
</dbReference>
<feature type="coiled-coil region" evidence="7">
    <location>
        <begin position="67"/>
        <end position="108"/>
    </location>
</feature>
<evidence type="ECO:0000256" key="2">
    <source>
        <dbReference type="ARBA" id="ARBA00022741"/>
    </source>
</evidence>
<organism evidence="9 10">
    <name type="scientific">Phytohabitans aurantiacus</name>
    <dbReference type="NCBI Taxonomy" id="3016789"/>
    <lineage>
        <taxon>Bacteria</taxon>
        <taxon>Bacillati</taxon>
        <taxon>Actinomycetota</taxon>
        <taxon>Actinomycetes</taxon>
        <taxon>Micromonosporales</taxon>
        <taxon>Micromonosporaceae</taxon>
    </lineage>
</organism>
<dbReference type="InterPro" id="IPR010978">
    <property type="entry name" value="tRNA-bd_arm"/>
</dbReference>
<evidence type="ECO:0000259" key="8">
    <source>
        <dbReference type="PROSITE" id="PS50862"/>
    </source>
</evidence>
<feature type="domain" description="Aminoacyl-transfer RNA synthetases class-II family profile" evidence="8">
    <location>
        <begin position="135"/>
        <end position="402"/>
    </location>
</feature>
<keyword evidence="6" id="KW-0963">Cytoplasm</keyword>
<comment type="similarity">
    <text evidence="6">Belongs to the class-II aminoacyl-tRNA synthetase family. Type-1 seryl-tRNA synthetase subfamily.</text>
</comment>
<keyword evidence="3 6" id="KW-0067">ATP-binding</keyword>
<sequence>MIDLRLLREDPDAVRASQRARNESESRVDDLLRADEERRAAVQRFEAVRGEQKLLGKQVSSAKGDERAALLARTKELSAEVKAAEAAANEAEQALRKAHMAVSNLVEEGAPPGGEDDYVVLREVGTKPDLANPRDHLEISEALRAVDMERGAKVSGSRFYFLIGVGALLENALLQLAIAQAVEYDFTPVIPPVLVKPESMEGTGYLGAHASEVYRLEADDLFLVGTSEVALAAFHTGEILDLDGPIRYAGSSSCFRREAGSHGKDVRGIMRVHQFNKVEMFSFCRPEEARDEHRRLLAWEEEMLAKVEIPYRVIDTAAGDLGSSAARKFDCEAWVPSQGRYREVTSTSNCTTFQARRLNIRYRDADGRTQTVATLNGTLATTRWLIPILENHQQADGSVRVPKALQPYLGGRDVLEPA</sequence>
<feature type="binding site" evidence="6">
    <location>
        <begin position="256"/>
        <end position="258"/>
    </location>
    <ligand>
        <name>ATP</name>
        <dbReference type="ChEBI" id="CHEBI:30616"/>
    </ligand>
</feature>
<dbReference type="InterPro" id="IPR015866">
    <property type="entry name" value="Ser-tRNA-synth_1_N"/>
</dbReference>
<dbReference type="SUPFAM" id="SSF55681">
    <property type="entry name" value="Class II aaRS and biotin synthetases"/>
    <property type="match status" value="1"/>
</dbReference>
<dbReference type="EMBL" id="BSDI01000001">
    <property type="protein sequence ID" value="GLH95163.1"/>
    <property type="molecule type" value="Genomic_DNA"/>
</dbReference>
<comment type="catalytic activity">
    <reaction evidence="6">
        <text>tRNA(Sec) + L-serine + ATP = L-seryl-tRNA(Sec) + AMP + diphosphate + H(+)</text>
        <dbReference type="Rhea" id="RHEA:42580"/>
        <dbReference type="Rhea" id="RHEA-COMP:9742"/>
        <dbReference type="Rhea" id="RHEA-COMP:10128"/>
        <dbReference type="ChEBI" id="CHEBI:15378"/>
        <dbReference type="ChEBI" id="CHEBI:30616"/>
        <dbReference type="ChEBI" id="CHEBI:33019"/>
        <dbReference type="ChEBI" id="CHEBI:33384"/>
        <dbReference type="ChEBI" id="CHEBI:78442"/>
        <dbReference type="ChEBI" id="CHEBI:78533"/>
        <dbReference type="ChEBI" id="CHEBI:456215"/>
        <dbReference type="EC" id="6.1.1.11"/>
    </reaction>
</comment>
<reference evidence="9" key="1">
    <citation type="submission" date="2022-12" db="EMBL/GenBank/DDBJ databases">
        <title>New Phytohabitans aurantiacus sp. RD004123 nov., an actinomycete isolated from soil.</title>
        <authorList>
            <person name="Triningsih D.W."/>
            <person name="Harunari E."/>
            <person name="Igarashi Y."/>
        </authorList>
    </citation>
    <scope>NUCLEOTIDE SEQUENCE</scope>
    <source>
        <strain evidence="9">RD004123</strain>
    </source>
</reference>
<comment type="subcellular location">
    <subcellularLocation>
        <location evidence="6">Cytoplasm</location>
    </subcellularLocation>
</comment>
<dbReference type="Proteomes" id="UP001144280">
    <property type="component" value="Unassembled WGS sequence"/>
</dbReference>
<dbReference type="NCBIfam" id="TIGR00414">
    <property type="entry name" value="serS"/>
    <property type="match status" value="1"/>
</dbReference>
<dbReference type="InterPro" id="IPR002314">
    <property type="entry name" value="aa-tRNA-synt_IIb"/>
</dbReference>
<dbReference type="InterPro" id="IPR002317">
    <property type="entry name" value="Ser-tRNA-ligase_type_1"/>
</dbReference>
<dbReference type="Pfam" id="PF02403">
    <property type="entry name" value="Seryl_tRNA_N"/>
    <property type="match status" value="1"/>
</dbReference>
<dbReference type="InterPro" id="IPR033729">
    <property type="entry name" value="SerRS_core"/>
</dbReference>
<feature type="binding site" evidence="6">
    <location>
        <position position="378"/>
    </location>
    <ligand>
        <name>L-serine</name>
        <dbReference type="ChEBI" id="CHEBI:33384"/>
    </ligand>
</feature>
<dbReference type="PROSITE" id="PS50862">
    <property type="entry name" value="AA_TRNA_LIGASE_II"/>
    <property type="match status" value="1"/>
</dbReference>
<comment type="catalytic activity">
    <reaction evidence="6">
        <text>tRNA(Ser) + L-serine + ATP = L-seryl-tRNA(Ser) + AMP + diphosphate + H(+)</text>
        <dbReference type="Rhea" id="RHEA:12292"/>
        <dbReference type="Rhea" id="RHEA-COMP:9669"/>
        <dbReference type="Rhea" id="RHEA-COMP:9703"/>
        <dbReference type="ChEBI" id="CHEBI:15378"/>
        <dbReference type="ChEBI" id="CHEBI:30616"/>
        <dbReference type="ChEBI" id="CHEBI:33019"/>
        <dbReference type="ChEBI" id="CHEBI:33384"/>
        <dbReference type="ChEBI" id="CHEBI:78442"/>
        <dbReference type="ChEBI" id="CHEBI:78533"/>
        <dbReference type="ChEBI" id="CHEBI:456215"/>
        <dbReference type="EC" id="6.1.1.11"/>
    </reaction>
</comment>
<comment type="domain">
    <text evidence="6">Consists of two distinct domains, a catalytic core and a N-terminal extension that is involved in tRNA binding.</text>
</comment>
<evidence type="ECO:0000256" key="7">
    <source>
        <dbReference type="SAM" id="Coils"/>
    </source>
</evidence>
<dbReference type="PIRSF" id="PIRSF001529">
    <property type="entry name" value="Ser-tRNA-synth_IIa"/>
    <property type="match status" value="1"/>
</dbReference>
<keyword evidence="1 6" id="KW-0436">Ligase</keyword>
<keyword evidence="7" id="KW-0175">Coiled coil</keyword>
<dbReference type="GO" id="GO:0016874">
    <property type="term" value="F:ligase activity"/>
    <property type="evidence" value="ECO:0007669"/>
    <property type="project" value="UniProtKB-KW"/>
</dbReference>
<gene>
    <name evidence="6 9" type="primary">serS</name>
    <name evidence="9" type="ORF">Pa4123_04350</name>
</gene>
<evidence type="ECO:0000256" key="1">
    <source>
        <dbReference type="ARBA" id="ARBA00022598"/>
    </source>
</evidence>
<dbReference type="EC" id="6.1.1.11" evidence="6"/>
<dbReference type="PRINTS" id="PR00981">
    <property type="entry name" value="TRNASYNTHSER"/>
</dbReference>
<evidence type="ECO:0000256" key="4">
    <source>
        <dbReference type="ARBA" id="ARBA00022917"/>
    </source>
</evidence>
<evidence type="ECO:0000256" key="5">
    <source>
        <dbReference type="ARBA" id="ARBA00023146"/>
    </source>
</evidence>
<dbReference type="RefSeq" id="WP_281892031.1">
    <property type="nucleotide sequence ID" value="NZ_BSDI01000001.1"/>
</dbReference>
<comment type="function">
    <text evidence="6">Catalyzes the attachment of serine to tRNA(Ser). Is also able to aminoacylate tRNA(Sec) with serine, to form the misacylated tRNA L-seryl-tRNA(Sec), which will be further converted into selenocysteinyl-tRNA(Sec).</text>
</comment>
<dbReference type="PANTHER" id="PTHR11778">
    <property type="entry name" value="SERYL-TRNA SYNTHETASE"/>
    <property type="match status" value="1"/>
</dbReference>
<dbReference type="Gene3D" id="1.10.287.40">
    <property type="entry name" value="Serine-tRNA synthetase, tRNA binding domain"/>
    <property type="match status" value="1"/>
</dbReference>
<dbReference type="Pfam" id="PF00587">
    <property type="entry name" value="tRNA-synt_2b"/>
    <property type="match status" value="1"/>
</dbReference>